<dbReference type="EMBL" id="JANFQO010000012">
    <property type="protein sequence ID" value="MCQ4165820.1"/>
    <property type="molecule type" value="Genomic_DNA"/>
</dbReference>
<dbReference type="NCBIfam" id="TIGR01905">
    <property type="entry name" value="paired_CXXCH_1"/>
    <property type="match status" value="2"/>
</dbReference>
<feature type="chain" id="PRO_5046546458" evidence="2">
    <location>
        <begin position="17"/>
        <end position="341"/>
    </location>
</feature>
<gene>
    <name evidence="5" type="ORF">NM961_13950</name>
</gene>
<dbReference type="SUPFAM" id="SSF48695">
    <property type="entry name" value="Multiheme cytochromes"/>
    <property type="match status" value="1"/>
</dbReference>
<organism evidence="5 6">
    <name type="scientific">Tahibacter harae</name>
    <dbReference type="NCBI Taxonomy" id="2963937"/>
    <lineage>
        <taxon>Bacteria</taxon>
        <taxon>Pseudomonadati</taxon>
        <taxon>Pseudomonadota</taxon>
        <taxon>Gammaproteobacteria</taxon>
        <taxon>Lysobacterales</taxon>
        <taxon>Rhodanobacteraceae</taxon>
        <taxon>Tahibacter</taxon>
    </lineage>
</organism>
<evidence type="ECO:0000259" key="4">
    <source>
        <dbReference type="Pfam" id="PF22678"/>
    </source>
</evidence>
<evidence type="ECO:0000313" key="6">
    <source>
        <dbReference type="Proteomes" id="UP001165498"/>
    </source>
</evidence>
<keyword evidence="6" id="KW-1185">Reference proteome</keyword>
<dbReference type="NCBIfam" id="TIGR03508">
    <property type="entry name" value="decahem_SO"/>
    <property type="match status" value="1"/>
</dbReference>
<dbReference type="InterPro" id="IPR051829">
    <property type="entry name" value="Multiheme_Cytochr_ET"/>
</dbReference>
<evidence type="ECO:0000256" key="1">
    <source>
        <dbReference type="ARBA" id="ARBA00022729"/>
    </source>
</evidence>
<dbReference type="Pfam" id="PF22678">
    <property type="entry name" value="Cytochrom_c_NrfB-like"/>
    <property type="match status" value="1"/>
</dbReference>
<proteinExistence type="predicted"/>
<reference evidence="5" key="1">
    <citation type="submission" date="2022-07" db="EMBL/GenBank/DDBJ databases">
        <title>Tahibacter sp., a new gammaproteobacterium isolated from the silt sample collected at pig farm.</title>
        <authorList>
            <person name="Chen H."/>
        </authorList>
    </citation>
    <scope>NUCLEOTIDE SEQUENCE</scope>
    <source>
        <strain evidence="5">P2K</strain>
    </source>
</reference>
<dbReference type="InterPro" id="IPR036280">
    <property type="entry name" value="Multihaem_cyt_sf"/>
</dbReference>
<evidence type="ECO:0000259" key="3">
    <source>
        <dbReference type="Pfam" id="PF09699"/>
    </source>
</evidence>
<dbReference type="InterPro" id="IPR053875">
    <property type="entry name" value="Cytochrom_c_NrfB-like_dom"/>
</dbReference>
<keyword evidence="1 2" id="KW-0732">Signal</keyword>
<dbReference type="Gene3D" id="3.90.10.10">
    <property type="entry name" value="Cytochrome C3"/>
    <property type="match status" value="2"/>
</dbReference>
<feature type="domain" description="Doubled CXXCH motif" evidence="3">
    <location>
        <begin position="257"/>
        <end position="293"/>
    </location>
</feature>
<dbReference type="PANTHER" id="PTHR35038:SF6">
    <property type="entry name" value="SURFACE LOCALIZED DECAHEME CYTOCHROME C LIPOPROTEIN"/>
    <property type="match status" value="1"/>
</dbReference>
<dbReference type="PANTHER" id="PTHR35038">
    <property type="entry name" value="DISSIMILATORY SULFITE REDUCTASE SIRA"/>
    <property type="match status" value="1"/>
</dbReference>
<dbReference type="RefSeq" id="WP_255915010.1">
    <property type="nucleotide sequence ID" value="NZ_JANFQO010000012.1"/>
</dbReference>
<dbReference type="Proteomes" id="UP001165498">
    <property type="component" value="Unassembled WGS sequence"/>
</dbReference>
<feature type="domain" description="Cytochrome c-type protein NrfB-like" evidence="4">
    <location>
        <begin position="105"/>
        <end position="172"/>
    </location>
</feature>
<name>A0ABT1QU39_9GAMM</name>
<feature type="domain" description="Doubled CXXCH motif" evidence="3">
    <location>
        <begin position="208"/>
        <end position="250"/>
    </location>
</feature>
<feature type="signal peptide" evidence="2">
    <location>
        <begin position="1"/>
        <end position="16"/>
    </location>
</feature>
<dbReference type="Pfam" id="PF09699">
    <property type="entry name" value="Paired_CXXCH_1"/>
    <property type="match status" value="2"/>
</dbReference>
<evidence type="ECO:0000256" key="2">
    <source>
        <dbReference type="SAM" id="SignalP"/>
    </source>
</evidence>
<dbReference type="Gene3D" id="1.10.287.3080">
    <property type="match status" value="1"/>
</dbReference>
<comment type="caution">
    <text evidence="5">The sequence shown here is derived from an EMBL/GenBank/DDBJ whole genome shotgun (WGS) entry which is preliminary data.</text>
</comment>
<protein>
    <submittedName>
        <fullName evidence="5">DmsE family decaheme c-type cytochrome</fullName>
    </submittedName>
</protein>
<accession>A0ABT1QU39</accession>
<dbReference type="InterPro" id="IPR010177">
    <property type="entry name" value="Paired_CXXCH_1"/>
</dbReference>
<sequence length="341" mass="36272">MLSLIFLILAALPALAAQTREELARELPASDLSGGDAAQAGRRFLAAPGFATARVADNPLAPAAAPVGEKMCVSCHQLESEHFTHTLHALGLFAAAKADARIPVCETCHGPGSAHAQQPAAPGLILGFTRTSATPVAQQVKTCLSCHAGGARDHWAGSIHQRNELSCSDCHNPMAKFSGEGLLARRSINDTCAQCHNDVRQQFNRRSHMPLAEGQMSCVDCHNPHGSLTQPLLKTATVNETCYQCHAEKRGPFLFEHAPVRDSCLNCHTPHGSNQHALLSAPVPFLCQQCHSQLGHPNDLQTPASLAGGAHPDERLMGRACLTCHAQIHGSNAPSGPKFHE</sequence>
<evidence type="ECO:0000313" key="5">
    <source>
        <dbReference type="EMBL" id="MCQ4165820.1"/>
    </source>
</evidence>
<dbReference type="InterPro" id="IPR020015">
    <property type="entry name" value="Decahaem_cyt-c_DmsE"/>
</dbReference>